<accession>A0A1X7HEK9</accession>
<protein>
    <recommendedName>
        <fullName evidence="1">Glyoxalase/fosfomycin resistance/dioxygenase domain-containing protein</fullName>
    </recommendedName>
</protein>
<dbReference type="SUPFAM" id="SSF54593">
    <property type="entry name" value="Glyoxalase/Bleomycin resistance protein/Dihydroxybiphenyl dioxygenase"/>
    <property type="match status" value="1"/>
</dbReference>
<dbReference type="EMBL" id="LT840184">
    <property type="protein sequence ID" value="SMF85011.1"/>
    <property type="molecule type" value="Genomic_DNA"/>
</dbReference>
<evidence type="ECO:0000313" key="3">
    <source>
        <dbReference type="Proteomes" id="UP000192940"/>
    </source>
</evidence>
<dbReference type="AlphaFoldDB" id="A0A1X7HEK9"/>
<keyword evidence="3" id="KW-1185">Reference proteome</keyword>
<dbReference type="InterPro" id="IPR029068">
    <property type="entry name" value="Glyas_Bleomycin-R_OHBP_Dase"/>
</dbReference>
<dbReference type="Proteomes" id="UP000192940">
    <property type="component" value="Chromosome I"/>
</dbReference>
<sequence>MKRRKTKPQFVISRQSFFVSEHERTLRYYGNLGFSCDESFGFVHRDGFEIIIHETKNTSDIRPNYPSHGQDALDIFSMVNGVESLYEEFKSKGAEFRYQLRITEYGMKEFAIQDPDGYSIGFGESLND</sequence>
<organism evidence="2 3">
    <name type="scientific">Paenibacillus uliginis N3/975</name>
    <dbReference type="NCBI Taxonomy" id="1313296"/>
    <lineage>
        <taxon>Bacteria</taxon>
        <taxon>Bacillati</taxon>
        <taxon>Bacillota</taxon>
        <taxon>Bacilli</taxon>
        <taxon>Bacillales</taxon>
        <taxon>Paenibacillaceae</taxon>
        <taxon>Paenibacillus</taxon>
    </lineage>
</organism>
<feature type="domain" description="Glyoxalase/fosfomycin resistance/dioxygenase" evidence="1">
    <location>
        <begin position="17"/>
        <end position="121"/>
    </location>
</feature>
<dbReference type="InterPro" id="IPR004360">
    <property type="entry name" value="Glyas_Fos-R_dOase_dom"/>
</dbReference>
<name>A0A1X7HEK9_9BACL</name>
<reference evidence="2 3" key="1">
    <citation type="submission" date="2017-04" db="EMBL/GenBank/DDBJ databases">
        <authorList>
            <person name="Afonso C.L."/>
            <person name="Miller P.J."/>
            <person name="Scott M.A."/>
            <person name="Spackman E."/>
            <person name="Goraichik I."/>
            <person name="Dimitrov K.M."/>
            <person name="Suarez D.L."/>
            <person name="Swayne D.E."/>
        </authorList>
    </citation>
    <scope>NUCLEOTIDE SEQUENCE [LARGE SCALE GENOMIC DNA]</scope>
    <source>
        <strain evidence="2 3">N3/975</strain>
    </source>
</reference>
<dbReference type="Gene3D" id="3.10.180.10">
    <property type="entry name" value="2,3-Dihydroxybiphenyl 1,2-Dioxygenase, domain 1"/>
    <property type="match status" value="1"/>
</dbReference>
<evidence type="ECO:0000313" key="2">
    <source>
        <dbReference type="EMBL" id="SMF85011.1"/>
    </source>
</evidence>
<gene>
    <name evidence="2" type="ORF">SAMN05661091_2824</name>
</gene>
<dbReference type="STRING" id="1313296.SAMN05661091_2824"/>
<proteinExistence type="predicted"/>
<dbReference type="Pfam" id="PF00903">
    <property type="entry name" value="Glyoxalase"/>
    <property type="match status" value="1"/>
</dbReference>
<evidence type="ECO:0000259" key="1">
    <source>
        <dbReference type="Pfam" id="PF00903"/>
    </source>
</evidence>